<protein>
    <submittedName>
        <fullName evidence="2">Uncharacterized protein</fullName>
    </submittedName>
</protein>
<name>A0ABR0K366_9EURO</name>
<organism evidence="2 3">
    <name type="scientific">Lithohypha guttulata</name>
    <dbReference type="NCBI Taxonomy" id="1690604"/>
    <lineage>
        <taxon>Eukaryota</taxon>
        <taxon>Fungi</taxon>
        <taxon>Dikarya</taxon>
        <taxon>Ascomycota</taxon>
        <taxon>Pezizomycotina</taxon>
        <taxon>Eurotiomycetes</taxon>
        <taxon>Chaetothyriomycetidae</taxon>
        <taxon>Chaetothyriales</taxon>
        <taxon>Trichomeriaceae</taxon>
        <taxon>Lithohypha</taxon>
    </lineage>
</organism>
<evidence type="ECO:0000313" key="2">
    <source>
        <dbReference type="EMBL" id="KAK5084880.1"/>
    </source>
</evidence>
<feature type="compositionally biased region" description="Basic and acidic residues" evidence="1">
    <location>
        <begin position="576"/>
        <end position="588"/>
    </location>
</feature>
<feature type="region of interest" description="Disordered" evidence="1">
    <location>
        <begin position="674"/>
        <end position="698"/>
    </location>
</feature>
<feature type="region of interest" description="Disordered" evidence="1">
    <location>
        <begin position="351"/>
        <end position="371"/>
    </location>
</feature>
<sequence length="780" mass="86320">MFTLPSSRRFTYPALILLAFITICRLLIGLTSSSVAFNVHGLTLRSAKKAAYEMLADQATANLSLEEQFETNYHASSPIRPVHPRVDDFFSTCTHKPNTRSVSILNISMVPSANNGERGDEFRNKQYFNPALIPLPSDSPYPYLLVSRLVTSGTHQESHICFADMCAPPTTTPLRPDMRRCTYSDVDLLGNNGGMRCVTRPERVNIPPTPARRCTGAWTTFPHIPGFHDPRVFWSGRGEPLVEVNSGSTYGCVGLWLQDLRAVYPALDEVLAKNVGHKRDSEIKEGADENKGKNGGMDLTGLGSRMGYPYLTELMRNPRDSRNEVEKNWVLFFPNDEEAWVQYDVMGKTSRNGALAEEDPQTKPSPISKVPETSITGLTVVEDQIVVLENPMHEVGLQKRAGSEGASDLDASGSMQGLKPADFVKQAAVSLHGAPALNPVALARSSSSPVEATSISPDPTMITTIAPFANASLFPLLPTSITAGRTADTSPAYRPSVPSVHGGRTIAQLLSHGFATPNLTSLSEPSCFNLTDPAHEHDTLNNTGHWHQGTNSLRLILCTRQHIRSRTCLSTTPSPESKHAKQQDYKPMNRDEYENMLIDEGIVVHFSIIHRKFSNTWKLPMRYERYFLVWEARRPFRTLAVSHWPVLFGDERARPWSWEEDVGSVLRDAKAVKRSGNETMVESETGEDEAEQSKKGNSGSWSHYFTYTPSTAWAWRGKSEDEPLHRARGHESLGTGYLGDEIVVGIGMDDVAQGIVKVKIDDVLKCMRMCPGVADEGKEP</sequence>
<reference evidence="2 3" key="1">
    <citation type="submission" date="2023-08" db="EMBL/GenBank/DDBJ databases">
        <title>Black Yeasts Isolated from many extreme environments.</title>
        <authorList>
            <person name="Coleine C."/>
            <person name="Stajich J.E."/>
            <person name="Selbmann L."/>
        </authorList>
    </citation>
    <scope>NUCLEOTIDE SEQUENCE [LARGE SCALE GENOMIC DNA]</scope>
    <source>
        <strain evidence="2 3">CCFEE 5885</strain>
    </source>
</reference>
<accession>A0ABR0K366</accession>
<proteinExistence type="predicted"/>
<feature type="region of interest" description="Disordered" evidence="1">
    <location>
        <begin position="568"/>
        <end position="588"/>
    </location>
</feature>
<keyword evidence="3" id="KW-1185">Reference proteome</keyword>
<dbReference type="EMBL" id="JAVRRG010000111">
    <property type="protein sequence ID" value="KAK5084880.1"/>
    <property type="molecule type" value="Genomic_DNA"/>
</dbReference>
<comment type="caution">
    <text evidence="2">The sequence shown here is derived from an EMBL/GenBank/DDBJ whole genome shotgun (WGS) entry which is preliminary data.</text>
</comment>
<evidence type="ECO:0000313" key="3">
    <source>
        <dbReference type="Proteomes" id="UP001345013"/>
    </source>
</evidence>
<dbReference type="Proteomes" id="UP001345013">
    <property type="component" value="Unassembled WGS sequence"/>
</dbReference>
<gene>
    <name evidence="2" type="ORF">LTR24_007433</name>
</gene>
<evidence type="ECO:0000256" key="1">
    <source>
        <dbReference type="SAM" id="MobiDB-lite"/>
    </source>
</evidence>